<dbReference type="PANTHER" id="PTHR20973:SF0">
    <property type="entry name" value="NON-STRUCTURAL MAINTENANCE OF CHROMOSOMES ELEMENT 1 HOMOLOG"/>
    <property type="match status" value="1"/>
</dbReference>
<dbReference type="STRING" id="1344416.A0A139ANT6"/>
<feature type="region of interest" description="Disordered" evidence="2">
    <location>
        <begin position="265"/>
        <end position="295"/>
    </location>
</feature>
<dbReference type="Proteomes" id="UP000070544">
    <property type="component" value="Unassembled WGS sequence"/>
</dbReference>
<dbReference type="Gene3D" id="3.30.40.10">
    <property type="entry name" value="Zinc/RING finger domain, C3HC4 (zinc finger)"/>
    <property type="match status" value="1"/>
</dbReference>
<dbReference type="Gene3D" id="3.90.1150.220">
    <property type="match status" value="1"/>
</dbReference>
<evidence type="ECO:0000256" key="1">
    <source>
        <dbReference type="RuleBase" id="RU368018"/>
    </source>
</evidence>
<organism evidence="3 4">
    <name type="scientific">Gonapodya prolifera (strain JEL478)</name>
    <name type="common">Monoblepharis prolifera</name>
    <dbReference type="NCBI Taxonomy" id="1344416"/>
    <lineage>
        <taxon>Eukaryota</taxon>
        <taxon>Fungi</taxon>
        <taxon>Fungi incertae sedis</taxon>
        <taxon>Chytridiomycota</taxon>
        <taxon>Chytridiomycota incertae sedis</taxon>
        <taxon>Monoblepharidomycetes</taxon>
        <taxon>Monoblepharidales</taxon>
        <taxon>Gonapodyaceae</taxon>
        <taxon>Gonapodya</taxon>
    </lineage>
</organism>
<protein>
    <recommendedName>
        <fullName evidence="1">Non-structural maintenance of chromosomes element 1 homolog</fullName>
        <ecNumber evidence="1">2.3.2.27</ecNumber>
    </recommendedName>
</protein>
<keyword evidence="1" id="KW-0539">Nucleus</keyword>
<evidence type="ECO:0000313" key="3">
    <source>
        <dbReference type="EMBL" id="KXS18388.1"/>
    </source>
</evidence>
<comment type="subunit">
    <text evidence="1">Component of the Smc5-Smc6 complex.</text>
</comment>
<comment type="function">
    <text evidence="1">Acts in a DNA repair pathway for removal of UV-induced DNA damage that is distinct from classical nucleotide excision repair and in repair of ionizing radiation damage. Functions in homologous recombination repair of DNA double strand breaks and in recovery of stalled replication forks.</text>
</comment>
<sequence>MDEDCKSSAERQIYPQQMVAAFGDEHRLFLQAIISRRFLEEEELRQCHRDACQKTDVDPGTLSDFVRSVNDKLQLIDLELKKGKDPDGSVYYALVNTRRDAISQLATGYEDHQILFLKHLLELLVDAPEELYEVGSLKILHSLKSIKFTGRKKLSEKDCEEFMNQLVADHWIVEPTKGRYHLSVRSILELKPYLLENFDEIAPCEACKEIIVTKHSEACANPNCPLRMHSSCATLRFARVSLANRNCPSCGEKWVGDWRGQKDDERIAKVRQGGQKKLRGEDEEDGMQNDEEEDE</sequence>
<keyword evidence="1" id="KW-0233">DNA recombination</keyword>
<keyword evidence="1" id="KW-0863">Zinc-finger</keyword>
<dbReference type="EC" id="2.3.2.27" evidence="1"/>
<dbReference type="InterPro" id="IPR011513">
    <property type="entry name" value="Nse1"/>
</dbReference>
<feature type="compositionally biased region" description="Acidic residues" evidence="2">
    <location>
        <begin position="281"/>
        <end position="295"/>
    </location>
</feature>
<keyword evidence="1" id="KW-0479">Metal-binding</keyword>
<keyword evidence="1" id="KW-0808">Transferase</keyword>
<dbReference type="AlphaFoldDB" id="A0A139ANT6"/>
<keyword evidence="1" id="KW-0862">Zinc</keyword>
<comment type="catalytic activity">
    <reaction evidence="1">
        <text>S-ubiquitinyl-[E2 ubiquitin-conjugating enzyme]-L-cysteine + [acceptor protein]-L-lysine = [E2 ubiquitin-conjugating enzyme]-L-cysteine + N(6)-ubiquitinyl-[acceptor protein]-L-lysine.</text>
        <dbReference type="EC" id="2.3.2.27"/>
    </reaction>
</comment>
<accession>A0A139ANT6</accession>
<evidence type="ECO:0000256" key="2">
    <source>
        <dbReference type="SAM" id="MobiDB-lite"/>
    </source>
</evidence>
<keyword evidence="1" id="KW-0227">DNA damage</keyword>
<dbReference type="GO" id="GO:0005634">
    <property type="term" value="C:nucleus"/>
    <property type="evidence" value="ECO:0007669"/>
    <property type="project" value="UniProtKB-SubCell"/>
</dbReference>
<dbReference type="OrthoDB" id="185455at2759"/>
<dbReference type="GO" id="GO:0061630">
    <property type="term" value="F:ubiquitin protein ligase activity"/>
    <property type="evidence" value="ECO:0007669"/>
    <property type="project" value="UniProtKB-EC"/>
</dbReference>
<dbReference type="OMA" id="WPGDKFV"/>
<evidence type="ECO:0000313" key="4">
    <source>
        <dbReference type="Proteomes" id="UP000070544"/>
    </source>
</evidence>
<comment type="similarity">
    <text evidence="1">Belongs to the NSE1 family.</text>
</comment>
<keyword evidence="1" id="KW-0833">Ubl conjugation pathway</keyword>
<dbReference type="InterPro" id="IPR036388">
    <property type="entry name" value="WH-like_DNA-bd_sf"/>
</dbReference>
<dbReference type="GO" id="GO:0030915">
    <property type="term" value="C:Smc5-Smc6 complex"/>
    <property type="evidence" value="ECO:0007669"/>
    <property type="project" value="UniProtKB-UniRule"/>
</dbReference>
<dbReference type="GO" id="GO:0008270">
    <property type="term" value="F:zinc ion binding"/>
    <property type="evidence" value="ECO:0007669"/>
    <property type="project" value="UniProtKB-KW"/>
</dbReference>
<dbReference type="Pfam" id="PF07574">
    <property type="entry name" value="SMC_Nse1"/>
    <property type="match status" value="1"/>
</dbReference>
<dbReference type="InterPro" id="IPR013083">
    <property type="entry name" value="Znf_RING/FYVE/PHD"/>
</dbReference>
<name>A0A139ANT6_GONPJ</name>
<keyword evidence="4" id="KW-1185">Reference proteome</keyword>
<dbReference type="FunFam" id="3.90.1150.220:FF:000001">
    <property type="entry name" value="Non-structural maintenance of chromosomes element 1 homolog"/>
    <property type="match status" value="1"/>
</dbReference>
<dbReference type="Gene3D" id="1.10.10.10">
    <property type="entry name" value="Winged helix-like DNA-binding domain superfamily/Winged helix DNA-binding domain"/>
    <property type="match status" value="1"/>
</dbReference>
<dbReference type="EMBL" id="KQ965742">
    <property type="protein sequence ID" value="KXS18388.1"/>
    <property type="molecule type" value="Genomic_DNA"/>
</dbReference>
<reference evidence="3 4" key="1">
    <citation type="journal article" date="2015" name="Genome Biol. Evol.">
        <title>Phylogenomic analyses indicate that early fungi evolved digesting cell walls of algal ancestors of land plants.</title>
        <authorList>
            <person name="Chang Y."/>
            <person name="Wang S."/>
            <person name="Sekimoto S."/>
            <person name="Aerts A.L."/>
            <person name="Choi C."/>
            <person name="Clum A."/>
            <person name="LaButti K.M."/>
            <person name="Lindquist E.A."/>
            <person name="Yee Ngan C."/>
            <person name="Ohm R.A."/>
            <person name="Salamov A.A."/>
            <person name="Grigoriev I.V."/>
            <person name="Spatafora J.W."/>
            <person name="Berbee M.L."/>
        </authorList>
    </citation>
    <scope>NUCLEOTIDE SEQUENCE [LARGE SCALE GENOMIC DNA]</scope>
    <source>
        <strain evidence="3 4">JEL478</strain>
    </source>
</reference>
<proteinExistence type="inferred from homology"/>
<dbReference type="GO" id="GO:0000724">
    <property type="term" value="P:double-strand break repair via homologous recombination"/>
    <property type="evidence" value="ECO:0007669"/>
    <property type="project" value="TreeGrafter"/>
</dbReference>
<gene>
    <name evidence="3" type="ORF">M427DRAFT_53777</name>
</gene>
<dbReference type="PANTHER" id="PTHR20973">
    <property type="entry name" value="NON-SMC ELEMENT 1-RELATED"/>
    <property type="match status" value="1"/>
</dbReference>
<comment type="subcellular location">
    <subcellularLocation>
        <location evidence="1">Nucleus</location>
    </subcellularLocation>
</comment>
<keyword evidence="1" id="KW-0234">DNA repair</keyword>